<evidence type="ECO:0000256" key="7">
    <source>
        <dbReference type="ARBA" id="ARBA00022450"/>
    </source>
</evidence>
<dbReference type="InterPro" id="IPR013149">
    <property type="entry name" value="ADH-like_C"/>
</dbReference>
<keyword evidence="7" id="KW-0596">Phosphopantetheine</keyword>
<dbReference type="GO" id="GO:0031177">
    <property type="term" value="F:phosphopantetheine binding"/>
    <property type="evidence" value="ECO:0007669"/>
    <property type="project" value="InterPro"/>
</dbReference>
<dbReference type="Pfam" id="PF21149">
    <property type="entry name" value="FAS_pseudo-KR"/>
    <property type="match status" value="1"/>
</dbReference>
<dbReference type="CDD" id="cd00833">
    <property type="entry name" value="PKS"/>
    <property type="match status" value="1"/>
</dbReference>
<name>A0AA38IE32_9CUCU</name>
<dbReference type="Gene3D" id="3.40.50.720">
    <property type="entry name" value="NAD(P)-binding Rossmann-like Domain"/>
    <property type="match status" value="1"/>
</dbReference>
<dbReference type="EC" id="2.3.1.38" evidence="4"/>
<dbReference type="InterPro" id="IPR032821">
    <property type="entry name" value="PKS_assoc"/>
</dbReference>
<dbReference type="InterPro" id="IPR013968">
    <property type="entry name" value="PKS_KR"/>
</dbReference>
<feature type="domain" description="Carrier" evidence="14">
    <location>
        <begin position="1871"/>
        <end position="1954"/>
    </location>
</feature>
<dbReference type="GO" id="GO:0016297">
    <property type="term" value="F:fatty acyl-[ACP] hydrolase activity"/>
    <property type="evidence" value="ECO:0007669"/>
    <property type="project" value="UniProtKB-EC"/>
</dbReference>
<dbReference type="InterPro" id="IPR020843">
    <property type="entry name" value="ER"/>
</dbReference>
<evidence type="ECO:0000256" key="11">
    <source>
        <dbReference type="ARBA" id="ARBA00023268"/>
    </source>
</evidence>
<dbReference type="Pfam" id="PF00550">
    <property type="entry name" value="PP-binding"/>
    <property type="match status" value="1"/>
</dbReference>
<evidence type="ECO:0000256" key="2">
    <source>
        <dbReference type="ARBA" id="ARBA00012873"/>
    </source>
</evidence>
<dbReference type="Gene3D" id="3.40.47.10">
    <property type="match status" value="1"/>
</dbReference>
<feature type="active site" description="Proton donor; for dehydratase activity" evidence="13">
    <location>
        <position position="928"/>
    </location>
</feature>
<dbReference type="InterPro" id="IPR049900">
    <property type="entry name" value="PKS_mFAS_DH"/>
</dbReference>
<dbReference type="SUPFAM" id="SSF53901">
    <property type="entry name" value="Thiolase-like"/>
    <property type="match status" value="1"/>
</dbReference>
<dbReference type="InterPro" id="IPR020841">
    <property type="entry name" value="PKS_Beta-ketoAc_synthase_dom"/>
</dbReference>
<dbReference type="Pfam" id="PF00107">
    <property type="entry name" value="ADH_zinc_N"/>
    <property type="match status" value="1"/>
</dbReference>
<evidence type="ECO:0000259" key="15">
    <source>
        <dbReference type="PROSITE" id="PS52004"/>
    </source>
</evidence>
<dbReference type="GO" id="GO:0016491">
    <property type="term" value="F:oxidoreductase activity"/>
    <property type="evidence" value="ECO:0007669"/>
    <property type="project" value="InterPro"/>
</dbReference>
<dbReference type="InterPro" id="IPR020806">
    <property type="entry name" value="PKS_PP-bd"/>
</dbReference>
<dbReference type="SUPFAM" id="SSF47336">
    <property type="entry name" value="ACP-like"/>
    <property type="match status" value="1"/>
</dbReference>
<dbReference type="InterPro" id="IPR009081">
    <property type="entry name" value="PP-bd_ACP"/>
</dbReference>
<dbReference type="InterPro" id="IPR011032">
    <property type="entry name" value="GroES-like_sf"/>
</dbReference>
<dbReference type="EMBL" id="JALNTZ010000005">
    <property type="protein sequence ID" value="KAJ3652379.1"/>
    <property type="molecule type" value="Genomic_DNA"/>
</dbReference>
<dbReference type="Gene3D" id="3.40.50.1820">
    <property type="entry name" value="alpha/beta hydrolase"/>
    <property type="match status" value="1"/>
</dbReference>
<dbReference type="PROSITE" id="PS52004">
    <property type="entry name" value="KS3_2"/>
    <property type="match status" value="1"/>
</dbReference>
<dbReference type="GO" id="GO:0004314">
    <property type="term" value="F:[acyl-carrier-protein] S-malonyltransferase activity"/>
    <property type="evidence" value="ECO:0007669"/>
    <property type="project" value="UniProtKB-EC"/>
</dbReference>
<dbReference type="Pfam" id="PF08659">
    <property type="entry name" value="KR"/>
    <property type="match status" value="1"/>
</dbReference>
<dbReference type="PROSITE" id="PS50075">
    <property type="entry name" value="CARRIER"/>
    <property type="match status" value="1"/>
</dbReference>
<dbReference type="PANTHER" id="PTHR43775">
    <property type="entry name" value="FATTY ACID SYNTHASE"/>
    <property type="match status" value="1"/>
</dbReference>
<feature type="domain" description="Ketosynthase family 3 (KS3)" evidence="15">
    <location>
        <begin position="28"/>
        <end position="435"/>
    </location>
</feature>
<dbReference type="InterPro" id="IPR014031">
    <property type="entry name" value="Ketoacyl_synth_C"/>
</dbReference>
<evidence type="ECO:0000256" key="9">
    <source>
        <dbReference type="ARBA" id="ARBA00022679"/>
    </source>
</evidence>
<dbReference type="SUPFAM" id="SSF53474">
    <property type="entry name" value="alpha/beta-Hydrolases"/>
    <property type="match status" value="1"/>
</dbReference>
<evidence type="ECO:0000256" key="6">
    <source>
        <dbReference type="ARBA" id="ARBA00018769"/>
    </source>
</evidence>
<reference evidence="17" key="1">
    <citation type="journal article" date="2023" name="G3 (Bethesda)">
        <title>Whole genome assemblies of Zophobas morio and Tenebrio molitor.</title>
        <authorList>
            <person name="Kaur S."/>
            <person name="Stinson S.A."/>
            <person name="diCenzo G.C."/>
        </authorList>
    </citation>
    <scope>NUCLEOTIDE SEQUENCE</scope>
    <source>
        <strain evidence="17">QUZm001</strain>
    </source>
</reference>
<dbReference type="GO" id="GO:0004312">
    <property type="term" value="F:fatty acid synthase activity"/>
    <property type="evidence" value="ECO:0007669"/>
    <property type="project" value="UniProtKB-EC"/>
</dbReference>
<dbReference type="PROSITE" id="PS52019">
    <property type="entry name" value="PKS_MFAS_DH"/>
    <property type="match status" value="1"/>
</dbReference>
<evidence type="ECO:0000256" key="4">
    <source>
        <dbReference type="ARBA" id="ARBA00013256"/>
    </source>
</evidence>
<proteinExistence type="predicted"/>
<dbReference type="InterPro" id="IPR042104">
    <property type="entry name" value="PKS_dehydratase_sf"/>
</dbReference>
<dbReference type="InterPro" id="IPR006162">
    <property type="entry name" value="Ppantetheine_attach_site"/>
</dbReference>
<dbReference type="SUPFAM" id="SSF50129">
    <property type="entry name" value="GroES-like"/>
    <property type="match status" value="1"/>
</dbReference>
<dbReference type="EC" id="4.2.1.59" evidence="3"/>
<keyword evidence="10" id="KW-0456">Lyase</keyword>
<evidence type="ECO:0000313" key="17">
    <source>
        <dbReference type="EMBL" id="KAJ3652379.1"/>
    </source>
</evidence>
<feature type="region of interest" description="C-terminal hotdog fold" evidence="13">
    <location>
        <begin position="878"/>
        <end position="1008"/>
    </location>
</feature>
<dbReference type="CDD" id="cd08954">
    <property type="entry name" value="KR_1_FAS_SDR_x"/>
    <property type="match status" value="1"/>
</dbReference>
<dbReference type="EC" id="3.1.2.14" evidence="1"/>
<dbReference type="SMART" id="SM00822">
    <property type="entry name" value="PKS_KR"/>
    <property type="match status" value="1"/>
</dbReference>
<dbReference type="EC" id="2.3.1.85" evidence="2"/>
<sequence>MANYEVPKRDSDDPNYLYGQWLSNPAPGDEVVISGMSGRLPESNNLQIFKNNLFNKIEMVSDDLRRWNVRHPEIPKRTAKIPDVDRYDAGYFGVHHRQADIMDPMMRVLMETAIEAIMDAGINPVELEGTRTGVFISTSWSDMEVDTYVNVTQQQSFAITGYLRSLISRRISYYLKVKSPVFNSDTACSSSFNALDAAFKAIRSGQCDYALVGGTNLLLHPGISLQFFRLGVLSSDGKCKVFDQDASGYVRSETIACVFLQKAKNSRRIYAKIINTKVNGDGFKDQGITFPSTLAQLKLMTEIYEDSNVHPSDLSFLEAHGTGTQVGDPQEVEAIDSALARKRQKQLLVGSVKSSIGHTEPASGICSLIKVLFAMETGYITPNINLKRVKKGMKGFEEGRMKVVTEATELEGEEAKVGINNFGFGGNNGHAIVQRFGKGKTNYGLPDDDIPRLVCVSGRSETAVQNMLENLSLDCEHVALFHQIFKNNIRNHLYRGYTILSKSGSIATSSKFWNSRISPLYLVFGEIIDSFALLGSYFMGFPVFRDTISRINKILSQEKMKTFEEILERRTKKEEIWGSICLQIGIIDIIKSLELHPTAVYGSYHGRLVNAYYYQVTNLQETVSAALEVSSSTNPDVYFETMLKSISKTRRKNLKGDSFDYNNFTKLPKNSFVLNVSDSHLNNIDVLLVEGNRVNFLNILGRLYEKGHIPQLHRLYPPTEFPVSRNTPMISPLVQWDHRKSWYIYKFSEFRATDSEQMEYNISFLENEYKYIAGHIIDGRNFIPAAEYLYLVWHTFAQSRRLLTNDLAVVFEDCKFKRAIIMPKSGFLKLLVMIQRGSGNFEIFEKNSVVVTGRIRAVEDVTTHWVDLKPHTWDDTDSTQILEQDEVYRELTLRGYNYSGLFKGIQKCNSEASVGFLKWTENWGTFIDTMLQMRILREDTRLLYVPVGIKKIVIDPEQHLRGVTKLEAEEPILPVYVHKDCDIVTSGGIQVSGLQAKSIFKKKPKLEPVLEKHIFVSNSSVLDVATAIRVNVQIILENSLETHFKAVEIVDEFTDSCSEYLLKFVCDALDDIPVISPDLTIPSKIPLEDIPGVKVEDITLTHQSKILLIIGTKLLQRPNLKQLLTSLQKNGFVLTREELSSAPELDENLEIVTEYTTSNEKLILLKKNENFVETTFIPVCSNDLNWLPEVQKSLKDGSNIVVYSVDEQPEGVLGLVNCIRREPNGHKLKCFFLMDEAPKFDPNSEFYQDQVRKNLAVNIYKNKNWGTYRHLRLEQTPEVECQYCYANVMNIGDISSFKWLEGTLREETPLPKDKILIKTYYSAVNFKDIMAALGRVSLETLTTDRLKQDCVLGFEFSGRDLSGRRLMGIVGTGALSTYLAADCTFLWEVPDAWSLEEAATIPVVYCTVLYALLVVHKLKPGNSILIHSATGGIGLAALNICTHYKCDIYVTVGTEDKKTYLRKHYPHIPSNHIGNSHDTSFEDMIKTETEGQGVDIVLNSLSDDKLKASIRCLARGGRFMEIGKFDLSNNTSLQLLVMEKQAHFSGIMLDQVFLSSRENKEKIAKALNDGLTTGFIKPLPRVVFQPTEVEKSYRFMMTGKHIGKVLVKIRDEEKDRSVVPETTKFLVTPRFGCDVRYCYIIIGGLGGIGMELCDWLIMRGATKVVLVSRSGVRTGYQTQRLGIWKSYGVDVRISTADVTNHQGCTDLINESSKMGPIDAIFNLGVELKDGLLETQTKKTFLASLAPKAQATMHLDQATRNLCPTLRYFVVFSSVSCGRGNAGQSNYGMANSIMERICEKRKRDGFPALAIQWGAIGEVGLVAKLQKENKELVIGGTLQQKISSCFKVLDTFLRQDNAVVASMVVAEKFNRSYGSDSVVETVAHILGLKDIKTVSPHATLAELGMDSMMGTEIVQILEKDFEIYLTAQDMRSITFAKLITFDTERSSQNKVSEKTEQGANMLLRHIPERRTSQSLLLKLPSAVKVNEEAPTVFFFPGIEGVLQPMEALSQKLKAHVQGVQYSYYNPEETIQEISKNVVSNIEQYLSKNVPFCLIGYSFGTAVSLEVTHILEEKGYLGTVLAIEGSPAYLISSARDYFSANNEEEFQTVLLYKILTLLVPFESLIPHKEKLLKCENFDDRINLALTLIPTDEATKQKLDRQGAFTLYARFKAILNYRGINKKLKSKVHLFKARYPLMKEQEDYQLSQLCEKPVSVTTVEGDHATIIKQPELAENINKLIFK</sequence>
<dbReference type="EC" id="2.3.1.39" evidence="5"/>
<dbReference type="InterPro" id="IPR057326">
    <property type="entry name" value="KR_dom"/>
</dbReference>
<evidence type="ECO:0000256" key="12">
    <source>
        <dbReference type="ARBA" id="ARBA00044883"/>
    </source>
</evidence>
<dbReference type="PANTHER" id="PTHR43775:SF23">
    <property type="entry name" value="FATTY ACID SYNTHASE 3"/>
    <property type="match status" value="1"/>
</dbReference>
<dbReference type="Gene3D" id="3.30.70.3290">
    <property type="match status" value="2"/>
</dbReference>
<keyword evidence="9" id="KW-0808">Transferase</keyword>
<dbReference type="InterPro" id="IPR014030">
    <property type="entry name" value="Ketoacyl_synth_N"/>
</dbReference>
<protein>
    <recommendedName>
        <fullName evidence="6">Fatty acid synthase</fullName>
        <ecNumber evidence="4">2.3.1.38</ecNumber>
        <ecNumber evidence="5">2.3.1.39</ecNumber>
        <ecNumber evidence="2">2.3.1.85</ecNumber>
        <ecNumber evidence="1">3.1.2.14</ecNumber>
        <ecNumber evidence="3">4.2.1.59</ecNumber>
    </recommendedName>
</protein>
<dbReference type="Gene3D" id="3.10.129.110">
    <property type="entry name" value="Polyketide synthase dehydratase"/>
    <property type="match status" value="1"/>
</dbReference>
<dbReference type="InterPro" id="IPR036291">
    <property type="entry name" value="NAD(P)-bd_dom_sf"/>
</dbReference>
<feature type="active site" description="Proton acceptor; for dehydratase activity" evidence="13">
    <location>
        <position position="775"/>
    </location>
</feature>
<dbReference type="CDD" id="cd05195">
    <property type="entry name" value="enoyl_red"/>
    <property type="match status" value="1"/>
</dbReference>
<dbReference type="Gene3D" id="3.90.180.10">
    <property type="entry name" value="Medium-chain alcohol dehydrogenases, catalytic domain"/>
    <property type="match status" value="1"/>
</dbReference>
<dbReference type="Proteomes" id="UP001168821">
    <property type="component" value="Unassembled WGS sequence"/>
</dbReference>
<feature type="domain" description="PKS/mFAS DH" evidence="16">
    <location>
        <begin position="745"/>
        <end position="1008"/>
    </location>
</feature>
<evidence type="ECO:0000259" key="14">
    <source>
        <dbReference type="PROSITE" id="PS50075"/>
    </source>
</evidence>
<organism evidence="17 18">
    <name type="scientific">Zophobas morio</name>
    <dbReference type="NCBI Taxonomy" id="2755281"/>
    <lineage>
        <taxon>Eukaryota</taxon>
        <taxon>Metazoa</taxon>
        <taxon>Ecdysozoa</taxon>
        <taxon>Arthropoda</taxon>
        <taxon>Hexapoda</taxon>
        <taxon>Insecta</taxon>
        <taxon>Pterygota</taxon>
        <taxon>Neoptera</taxon>
        <taxon>Endopterygota</taxon>
        <taxon>Coleoptera</taxon>
        <taxon>Polyphaga</taxon>
        <taxon>Cucujiformia</taxon>
        <taxon>Tenebrionidae</taxon>
        <taxon>Zophobas</taxon>
    </lineage>
</organism>
<dbReference type="Pfam" id="PF00109">
    <property type="entry name" value="ketoacyl-synt"/>
    <property type="match status" value="1"/>
</dbReference>
<dbReference type="Pfam" id="PF00975">
    <property type="entry name" value="Thioesterase"/>
    <property type="match status" value="1"/>
</dbReference>
<dbReference type="InterPro" id="IPR016039">
    <property type="entry name" value="Thiolase-like"/>
</dbReference>
<accession>A0AA38IE32</accession>
<dbReference type="GO" id="GO:0004313">
    <property type="term" value="F:[acyl-carrier-protein] S-acetyltransferase activity"/>
    <property type="evidence" value="ECO:0007669"/>
    <property type="project" value="UniProtKB-EC"/>
</dbReference>
<evidence type="ECO:0000256" key="13">
    <source>
        <dbReference type="PROSITE-ProRule" id="PRU01363"/>
    </source>
</evidence>
<dbReference type="SMART" id="SM00823">
    <property type="entry name" value="PKS_PP"/>
    <property type="match status" value="1"/>
</dbReference>
<dbReference type="Pfam" id="PF16197">
    <property type="entry name" value="KAsynt_C_assoc"/>
    <property type="match status" value="1"/>
</dbReference>
<evidence type="ECO:0000256" key="5">
    <source>
        <dbReference type="ARBA" id="ARBA00013258"/>
    </source>
</evidence>
<keyword evidence="8" id="KW-0597">Phosphoprotein</keyword>
<dbReference type="Pfam" id="PF02801">
    <property type="entry name" value="Ketoacyl-synt_C"/>
    <property type="match status" value="1"/>
</dbReference>
<dbReference type="PROSITE" id="PS00012">
    <property type="entry name" value="PHOSPHOPANTETHEINE"/>
    <property type="match status" value="1"/>
</dbReference>
<dbReference type="Gene3D" id="1.10.1200.10">
    <property type="entry name" value="ACP-like"/>
    <property type="match status" value="1"/>
</dbReference>
<comment type="catalytic activity">
    <reaction evidence="12">
        <text>acetyl-CoA + n malonyl-CoA + 2n NADPH + 2n H(+) = a long-chain fatty acid + (n+1) CoA + n CO2 + 2n NADP(+).</text>
        <dbReference type="EC" id="2.3.1.85"/>
    </reaction>
</comment>
<dbReference type="SMART" id="SM00829">
    <property type="entry name" value="PKS_ER"/>
    <property type="match status" value="1"/>
</dbReference>
<dbReference type="InterPro" id="IPR001031">
    <property type="entry name" value="Thioesterase"/>
</dbReference>
<keyword evidence="18" id="KW-1185">Reference proteome</keyword>
<keyword evidence="11" id="KW-0511">Multifunctional enzyme</keyword>
<evidence type="ECO:0000259" key="16">
    <source>
        <dbReference type="PROSITE" id="PS52019"/>
    </source>
</evidence>
<evidence type="ECO:0000256" key="1">
    <source>
        <dbReference type="ARBA" id="ARBA00012480"/>
    </source>
</evidence>
<dbReference type="InterPro" id="IPR029058">
    <property type="entry name" value="AB_hydrolase_fold"/>
</dbReference>
<evidence type="ECO:0000313" key="18">
    <source>
        <dbReference type="Proteomes" id="UP001168821"/>
    </source>
</evidence>
<dbReference type="InterPro" id="IPR050091">
    <property type="entry name" value="PKS_NRPS_Biosynth_Enz"/>
</dbReference>
<dbReference type="GO" id="GO:0006633">
    <property type="term" value="P:fatty acid biosynthetic process"/>
    <property type="evidence" value="ECO:0007669"/>
    <property type="project" value="TreeGrafter"/>
</dbReference>
<comment type="caution">
    <text evidence="17">The sequence shown here is derived from an EMBL/GenBank/DDBJ whole genome shotgun (WGS) entry which is preliminary data.</text>
</comment>
<dbReference type="InterPro" id="IPR036736">
    <property type="entry name" value="ACP-like_sf"/>
</dbReference>
<dbReference type="FunFam" id="3.40.50.720:FF:000209">
    <property type="entry name" value="Polyketide synthase Pks12"/>
    <property type="match status" value="1"/>
</dbReference>
<feature type="region of interest" description="N-terminal hotdog fold" evidence="13">
    <location>
        <begin position="745"/>
        <end position="863"/>
    </location>
</feature>
<gene>
    <name evidence="17" type="ORF">Zmor_018352</name>
</gene>
<evidence type="ECO:0000256" key="8">
    <source>
        <dbReference type="ARBA" id="ARBA00022553"/>
    </source>
</evidence>
<dbReference type="InterPro" id="IPR049391">
    <property type="entry name" value="FAS_pseudo-KR"/>
</dbReference>
<dbReference type="GO" id="GO:0019171">
    <property type="term" value="F:(3R)-hydroxyacyl-[acyl-carrier-protein] dehydratase activity"/>
    <property type="evidence" value="ECO:0007669"/>
    <property type="project" value="UniProtKB-EC"/>
</dbReference>
<dbReference type="SMART" id="SM00825">
    <property type="entry name" value="PKS_KS"/>
    <property type="match status" value="1"/>
</dbReference>
<evidence type="ECO:0000256" key="10">
    <source>
        <dbReference type="ARBA" id="ARBA00023239"/>
    </source>
</evidence>
<evidence type="ECO:0000256" key="3">
    <source>
        <dbReference type="ARBA" id="ARBA00013167"/>
    </source>
</evidence>
<dbReference type="SUPFAM" id="SSF51735">
    <property type="entry name" value="NAD(P)-binding Rossmann-fold domains"/>
    <property type="match status" value="2"/>
</dbReference>